<dbReference type="Proteomes" id="UP001237156">
    <property type="component" value="Unassembled WGS sequence"/>
</dbReference>
<dbReference type="PANTHER" id="PTHR34610:SF3">
    <property type="entry name" value="SSL7007 PROTEIN"/>
    <property type="match status" value="1"/>
</dbReference>
<accession>A0AAW6RML1</accession>
<dbReference type="InterPro" id="IPR002716">
    <property type="entry name" value="PIN_dom"/>
</dbReference>
<sequence>MNLVIDTNWALDLLLFDEPAAASVRAALQTGQARWLATQGMRSELARVLTYAALQKQLAARHCAAEQVLAAFDNLARLLPAAPRAPVLCSDADDQPFIDLALAHQATLLTKDRRVLATARRLAPLGARVAQRWNAVNEARGQTANKCFHSQQILKSGGV</sequence>
<evidence type="ECO:0000313" key="3">
    <source>
        <dbReference type="Proteomes" id="UP001237156"/>
    </source>
</evidence>
<dbReference type="EMBL" id="JARVII010000013">
    <property type="protein sequence ID" value="MDG9699543.1"/>
    <property type="molecule type" value="Genomic_DNA"/>
</dbReference>
<dbReference type="AlphaFoldDB" id="A0AAW6RML1"/>
<dbReference type="Pfam" id="PF13470">
    <property type="entry name" value="PIN_3"/>
    <property type="match status" value="1"/>
</dbReference>
<dbReference type="RefSeq" id="WP_279524433.1">
    <property type="nucleotide sequence ID" value="NZ_JARVII010000013.1"/>
</dbReference>
<proteinExistence type="predicted"/>
<keyword evidence="3" id="KW-1185">Reference proteome</keyword>
<feature type="domain" description="PIN" evidence="1">
    <location>
        <begin position="3"/>
        <end position="113"/>
    </location>
</feature>
<dbReference type="InterPro" id="IPR002850">
    <property type="entry name" value="PIN_toxin-like"/>
</dbReference>
<dbReference type="NCBIfam" id="TIGR00305">
    <property type="entry name" value="putative toxin-antitoxin system toxin component, PIN family"/>
    <property type="match status" value="1"/>
</dbReference>
<gene>
    <name evidence="2" type="ORF">QB898_07445</name>
</gene>
<evidence type="ECO:0000259" key="1">
    <source>
        <dbReference type="Pfam" id="PF13470"/>
    </source>
</evidence>
<organism evidence="2 3">
    <name type="scientific">Ottowia cancrivicina</name>
    <dbReference type="NCBI Taxonomy" id="3040346"/>
    <lineage>
        <taxon>Bacteria</taxon>
        <taxon>Pseudomonadati</taxon>
        <taxon>Pseudomonadota</taxon>
        <taxon>Betaproteobacteria</taxon>
        <taxon>Burkholderiales</taxon>
        <taxon>Comamonadaceae</taxon>
        <taxon>Ottowia</taxon>
    </lineage>
</organism>
<name>A0AAW6RML1_9BURK</name>
<evidence type="ECO:0000313" key="2">
    <source>
        <dbReference type="EMBL" id="MDG9699543.1"/>
    </source>
</evidence>
<comment type="caution">
    <text evidence="2">The sequence shown here is derived from an EMBL/GenBank/DDBJ whole genome shotgun (WGS) entry which is preliminary data.</text>
</comment>
<protein>
    <submittedName>
        <fullName evidence="2">Toxin-antitoxin system toxin component, PIN family</fullName>
    </submittedName>
</protein>
<dbReference type="SUPFAM" id="SSF88723">
    <property type="entry name" value="PIN domain-like"/>
    <property type="match status" value="1"/>
</dbReference>
<reference evidence="2 3" key="1">
    <citation type="submission" date="2023-04" db="EMBL/GenBank/DDBJ databases">
        <title>Ottowia paracancer sp. nov., isolated from human stomach.</title>
        <authorList>
            <person name="Song Y."/>
        </authorList>
    </citation>
    <scope>NUCLEOTIDE SEQUENCE [LARGE SCALE GENOMIC DNA]</scope>
    <source>
        <strain evidence="2 3">10c7w1</strain>
    </source>
</reference>
<dbReference type="InterPro" id="IPR029060">
    <property type="entry name" value="PIN-like_dom_sf"/>
</dbReference>
<dbReference type="Gene3D" id="3.40.50.1010">
    <property type="entry name" value="5'-nuclease"/>
    <property type="match status" value="1"/>
</dbReference>
<dbReference type="PANTHER" id="PTHR34610">
    <property type="entry name" value="SSL7007 PROTEIN"/>
    <property type="match status" value="1"/>
</dbReference>